<keyword evidence="2" id="KW-0282">Flagellum</keyword>
<keyword evidence="3" id="KW-1185">Reference proteome</keyword>
<dbReference type="InterPro" id="IPR038610">
    <property type="entry name" value="FliK-like_C_sf"/>
</dbReference>
<dbReference type="RefSeq" id="WP_062704630.1">
    <property type="nucleotide sequence ID" value="NZ_CAWRCI010000001.1"/>
</dbReference>
<evidence type="ECO:0000259" key="1">
    <source>
        <dbReference type="Pfam" id="PF02120"/>
    </source>
</evidence>
<keyword evidence="2" id="KW-0969">Cilium</keyword>
<keyword evidence="2" id="KW-0966">Cell projection</keyword>
<reference evidence="3" key="1">
    <citation type="submission" date="2016-02" db="EMBL/GenBank/DDBJ databases">
        <authorList>
            <person name="Rodrigo-Torres Lidia"/>
            <person name="Arahal R.David."/>
        </authorList>
    </citation>
    <scope>NUCLEOTIDE SEQUENCE [LARGE SCALE GENOMIC DNA]</scope>
    <source>
        <strain evidence="3">CECT 8713</strain>
    </source>
</reference>
<name>A0A128ERN5_9GAMM</name>
<dbReference type="Gene3D" id="3.30.750.140">
    <property type="match status" value="1"/>
</dbReference>
<sequence length="259" mass="28799">MKIDNINHINTLTQETLKNVPVKSLLEVGKPLQLSGNTGSLSDGQRSQLSQLLALMPLYSLLQTTKSDAKTHAPVVIDLLKQLTMPSDSKQAAKWLAEQQADKGLLEALRHATTATSEQDGAGKLKSLLMLMAEQRINEQTKPGDYHWLFPFRDNNLSPVRINVEKKTGRKKKKLRWCVTLNLTLDKNRHLTATAELEDNSLSLSFSTDADGLKNQIETAMPKLEEKLAQHHIALEQCDINTIESVQTETISSGVNIQV</sequence>
<feature type="domain" description="Flagellar hook-length control protein-like C-terminal" evidence="1">
    <location>
        <begin position="171"/>
        <end position="246"/>
    </location>
</feature>
<dbReference type="Proteomes" id="UP000073601">
    <property type="component" value="Unassembled WGS sequence"/>
</dbReference>
<gene>
    <name evidence="2" type="ORF">GMA8713_00074</name>
</gene>
<accession>A0A128ERN5</accession>
<dbReference type="OrthoDB" id="5917127at2"/>
<dbReference type="EMBL" id="FIZY01000001">
    <property type="protein sequence ID" value="CZF77223.1"/>
    <property type="molecule type" value="Genomic_DNA"/>
</dbReference>
<protein>
    <submittedName>
        <fullName evidence="2">Flagellar hook-length control protein FliK</fullName>
    </submittedName>
</protein>
<dbReference type="AlphaFoldDB" id="A0A128ERN5"/>
<organism evidence="2 3">
    <name type="scientific">Grimontia marina</name>
    <dbReference type="NCBI Taxonomy" id="646534"/>
    <lineage>
        <taxon>Bacteria</taxon>
        <taxon>Pseudomonadati</taxon>
        <taxon>Pseudomonadota</taxon>
        <taxon>Gammaproteobacteria</taxon>
        <taxon>Vibrionales</taxon>
        <taxon>Vibrionaceae</taxon>
        <taxon>Grimontia</taxon>
    </lineage>
</organism>
<dbReference type="Pfam" id="PF02120">
    <property type="entry name" value="Flg_hook"/>
    <property type="match status" value="1"/>
</dbReference>
<evidence type="ECO:0000313" key="2">
    <source>
        <dbReference type="EMBL" id="CZF77223.1"/>
    </source>
</evidence>
<dbReference type="InterPro" id="IPR021136">
    <property type="entry name" value="Flagellar_hook_control-like_C"/>
</dbReference>
<proteinExistence type="predicted"/>
<evidence type="ECO:0000313" key="3">
    <source>
        <dbReference type="Proteomes" id="UP000073601"/>
    </source>
</evidence>